<reference evidence="1" key="1">
    <citation type="submission" date="2021-06" db="EMBL/GenBank/DDBJ databases">
        <title>Parelaphostrongylus tenuis whole genome reference sequence.</title>
        <authorList>
            <person name="Garwood T.J."/>
            <person name="Larsen P.A."/>
            <person name="Fountain-Jones N.M."/>
            <person name="Garbe J.R."/>
            <person name="Macchietto M.G."/>
            <person name="Kania S.A."/>
            <person name="Gerhold R.W."/>
            <person name="Richards J.E."/>
            <person name="Wolf T.M."/>
        </authorList>
    </citation>
    <scope>NUCLEOTIDE SEQUENCE</scope>
    <source>
        <strain evidence="1">MNPRO001-30</strain>
        <tissue evidence="1">Meninges</tissue>
    </source>
</reference>
<dbReference type="EMBL" id="JAHQIW010007120">
    <property type="protein sequence ID" value="KAJ1372281.1"/>
    <property type="molecule type" value="Genomic_DNA"/>
</dbReference>
<evidence type="ECO:0000313" key="2">
    <source>
        <dbReference type="Proteomes" id="UP001196413"/>
    </source>
</evidence>
<keyword evidence="2" id="KW-1185">Reference proteome</keyword>
<accession>A0AAD5RAA3</accession>
<proteinExistence type="predicted"/>
<protein>
    <submittedName>
        <fullName evidence="1">Uncharacterized protein</fullName>
    </submittedName>
</protein>
<comment type="caution">
    <text evidence="1">The sequence shown here is derived from an EMBL/GenBank/DDBJ whole genome shotgun (WGS) entry which is preliminary data.</text>
</comment>
<gene>
    <name evidence="1" type="ORF">KIN20_034390</name>
</gene>
<dbReference type="Proteomes" id="UP001196413">
    <property type="component" value="Unassembled WGS sequence"/>
</dbReference>
<evidence type="ECO:0000313" key="1">
    <source>
        <dbReference type="EMBL" id="KAJ1372281.1"/>
    </source>
</evidence>
<sequence length="71" mass="8124">MNQDKVGFGKIKTLRLLQAMKKAKPAKHQPGLREQNYLDIFLSADRENNEQELMNPSRDVLHAVVFCKLSA</sequence>
<dbReference type="AlphaFoldDB" id="A0AAD5RAA3"/>
<organism evidence="1 2">
    <name type="scientific">Parelaphostrongylus tenuis</name>
    <name type="common">Meningeal worm</name>
    <dbReference type="NCBI Taxonomy" id="148309"/>
    <lineage>
        <taxon>Eukaryota</taxon>
        <taxon>Metazoa</taxon>
        <taxon>Ecdysozoa</taxon>
        <taxon>Nematoda</taxon>
        <taxon>Chromadorea</taxon>
        <taxon>Rhabditida</taxon>
        <taxon>Rhabditina</taxon>
        <taxon>Rhabditomorpha</taxon>
        <taxon>Strongyloidea</taxon>
        <taxon>Metastrongylidae</taxon>
        <taxon>Parelaphostrongylus</taxon>
    </lineage>
</organism>
<name>A0AAD5RAA3_PARTN</name>